<dbReference type="Proteomes" id="UP000325081">
    <property type="component" value="Unassembled WGS sequence"/>
</dbReference>
<comment type="caution">
    <text evidence="3">The sequence shown here is derived from an EMBL/GenBank/DDBJ whole genome shotgun (WGS) entry which is preliminary data.</text>
</comment>
<dbReference type="AlphaFoldDB" id="A0A5A7QM01"/>
<keyword evidence="4" id="KW-1185">Reference proteome</keyword>
<organism evidence="3 4">
    <name type="scientific">Striga asiatica</name>
    <name type="common">Asiatic witchweed</name>
    <name type="synonym">Buchnera asiatica</name>
    <dbReference type="NCBI Taxonomy" id="4170"/>
    <lineage>
        <taxon>Eukaryota</taxon>
        <taxon>Viridiplantae</taxon>
        <taxon>Streptophyta</taxon>
        <taxon>Embryophyta</taxon>
        <taxon>Tracheophyta</taxon>
        <taxon>Spermatophyta</taxon>
        <taxon>Magnoliopsida</taxon>
        <taxon>eudicotyledons</taxon>
        <taxon>Gunneridae</taxon>
        <taxon>Pentapetalae</taxon>
        <taxon>asterids</taxon>
        <taxon>lamiids</taxon>
        <taxon>Lamiales</taxon>
        <taxon>Orobanchaceae</taxon>
        <taxon>Buchnereae</taxon>
        <taxon>Striga</taxon>
    </lineage>
</organism>
<feature type="signal peptide" evidence="2">
    <location>
        <begin position="1"/>
        <end position="31"/>
    </location>
</feature>
<evidence type="ECO:0000256" key="2">
    <source>
        <dbReference type="SAM" id="SignalP"/>
    </source>
</evidence>
<proteinExistence type="predicted"/>
<name>A0A5A7QM01_STRAF</name>
<feature type="region of interest" description="Disordered" evidence="1">
    <location>
        <begin position="85"/>
        <end position="105"/>
    </location>
</feature>
<feature type="region of interest" description="Disordered" evidence="1">
    <location>
        <begin position="32"/>
        <end position="59"/>
    </location>
</feature>
<dbReference type="EMBL" id="BKCP01007404">
    <property type="protein sequence ID" value="GER45938.1"/>
    <property type="molecule type" value="Genomic_DNA"/>
</dbReference>
<reference evidence="4" key="1">
    <citation type="journal article" date="2019" name="Curr. Biol.">
        <title>Genome Sequence of Striga asiatica Provides Insight into the Evolution of Plant Parasitism.</title>
        <authorList>
            <person name="Yoshida S."/>
            <person name="Kim S."/>
            <person name="Wafula E.K."/>
            <person name="Tanskanen J."/>
            <person name="Kim Y.M."/>
            <person name="Honaas L."/>
            <person name="Yang Z."/>
            <person name="Spallek T."/>
            <person name="Conn C.E."/>
            <person name="Ichihashi Y."/>
            <person name="Cheong K."/>
            <person name="Cui S."/>
            <person name="Der J.P."/>
            <person name="Gundlach H."/>
            <person name="Jiao Y."/>
            <person name="Hori C."/>
            <person name="Ishida J.K."/>
            <person name="Kasahara H."/>
            <person name="Kiba T."/>
            <person name="Kim M.S."/>
            <person name="Koo N."/>
            <person name="Laohavisit A."/>
            <person name="Lee Y.H."/>
            <person name="Lumba S."/>
            <person name="McCourt P."/>
            <person name="Mortimer J.C."/>
            <person name="Mutuku J.M."/>
            <person name="Nomura T."/>
            <person name="Sasaki-Sekimoto Y."/>
            <person name="Seto Y."/>
            <person name="Wang Y."/>
            <person name="Wakatake T."/>
            <person name="Sakakibara H."/>
            <person name="Demura T."/>
            <person name="Yamaguchi S."/>
            <person name="Yoneyama K."/>
            <person name="Manabe R.I."/>
            <person name="Nelson D.C."/>
            <person name="Schulman A.H."/>
            <person name="Timko M.P."/>
            <person name="dePamphilis C.W."/>
            <person name="Choi D."/>
            <person name="Shirasu K."/>
        </authorList>
    </citation>
    <scope>NUCLEOTIDE SEQUENCE [LARGE SCALE GENOMIC DNA]</scope>
    <source>
        <strain evidence="4">cv. UVA1</strain>
    </source>
</reference>
<protein>
    <submittedName>
        <fullName evidence="3">Nuclear transport factor 2 family protein</fullName>
    </submittedName>
</protein>
<gene>
    <name evidence="3" type="ORF">STAS_22925</name>
</gene>
<keyword evidence="2" id="KW-0732">Signal</keyword>
<evidence type="ECO:0000256" key="1">
    <source>
        <dbReference type="SAM" id="MobiDB-lite"/>
    </source>
</evidence>
<sequence length="145" mass="17032">MRRQLRVPCWAMCPLAPLHVFLLAARDSAHSSDSETRVSRKRDRSGYQRGGHFFEDDDEPMGRGDFRRRHLGFREEDDWWWADGDQRRRDGPGFGPYGQRRRDGLQQREWPEFAQADQHLRGWYISTGKYTTMGQKLMASATPTT</sequence>
<accession>A0A5A7QM01</accession>
<feature type="chain" id="PRO_5023093656" evidence="2">
    <location>
        <begin position="32"/>
        <end position="145"/>
    </location>
</feature>
<evidence type="ECO:0000313" key="3">
    <source>
        <dbReference type="EMBL" id="GER45938.1"/>
    </source>
</evidence>
<evidence type="ECO:0000313" key="4">
    <source>
        <dbReference type="Proteomes" id="UP000325081"/>
    </source>
</evidence>